<dbReference type="PANTHER" id="PTHR10795">
    <property type="entry name" value="PROPROTEIN CONVERTASE SUBTILISIN/KEXIN"/>
    <property type="match status" value="1"/>
</dbReference>
<feature type="chain" id="PRO_5002043409" description="Inhibitor I9 domain-containing protein" evidence="3">
    <location>
        <begin position="24"/>
        <end position="145"/>
    </location>
</feature>
<dbReference type="Gene3D" id="3.30.70.80">
    <property type="entry name" value="Peptidase S8 propeptide/proteinase inhibitor I9"/>
    <property type="match status" value="1"/>
</dbReference>
<feature type="domain" description="Inhibitor I9" evidence="4">
    <location>
        <begin position="30"/>
        <end position="107"/>
    </location>
</feature>
<dbReference type="EMBL" id="GBRH01218850">
    <property type="protein sequence ID" value="JAD79045.1"/>
    <property type="molecule type" value="Transcribed_RNA"/>
</dbReference>
<accession>A0A0A9D069</accession>
<organism evidence="5">
    <name type="scientific">Arundo donax</name>
    <name type="common">Giant reed</name>
    <name type="synonym">Donax arundinaceus</name>
    <dbReference type="NCBI Taxonomy" id="35708"/>
    <lineage>
        <taxon>Eukaryota</taxon>
        <taxon>Viridiplantae</taxon>
        <taxon>Streptophyta</taxon>
        <taxon>Embryophyta</taxon>
        <taxon>Tracheophyta</taxon>
        <taxon>Spermatophyta</taxon>
        <taxon>Magnoliopsida</taxon>
        <taxon>Liliopsida</taxon>
        <taxon>Poales</taxon>
        <taxon>Poaceae</taxon>
        <taxon>PACMAD clade</taxon>
        <taxon>Arundinoideae</taxon>
        <taxon>Arundineae</taxon>
        <taxon>Arundo</taxon>
    </lineage>
</organism>
<evidence type="ECO:0000256" key="1">
    <source>
        <dbReference type="ARBA" id="ARBA00011073"/>
    </source>
</evidence>
<dbReference type="AlphaFoldDB" id="A0A0A9D069"/>
<evidence type="ECO:0000313" key="5">
    <source>
        <dbReference type="EMBL" id="JAD79045.1"/>
    </source>
</evidence>
<dbReference type="InterPro" id="IPR037045">
    <property type="entry name" value="S8pro/Inhibitor_I9_sf"/>
</dbReference>
<evidence type="ECO:0000256" key="3">
    <source>
        <dbReference type="SAM" id="SignalP"/>
    </source>
</evidence>
<reference evidence="5" key="1">
    <citation type="submission" date="2014-09" db="EMBL/GenBank/DDBJ databases">
        <authorList>
            <person name="Magalhaes I.L.F."/>
            <person name="Oliveira U."/>
            <person name="Santos F.R."/>
            <person name="Vidigal T.H.D.A."/>
            <person name="Brescovit A.D."/>
            <person name="Santos A.J."/>
        </authorList>
    </citation>
    <scope>NUCLEOTIDE SEQUENCE</scope>
    <source>
        <tissue evidence="5">Shoot tissue taken approximately 20 cm above the soil surface</tissue>
    </source>
</reference>
<sequence>MELTLPLLHVVLLLLASHSLANADGVNTTTYIVFMDAARMPAVHRTPALWHAAHLQSLSIDPERHLLYSYSAAAHGFAASLLPDHLPLLRSSPEVLQIVPEAVFELHTTRSPEFLGLLSPAYQPAIQSLEAATHDVVIGVLDTGA</sequence>
<proteinExistence type="inferred from homology"/>
<name>A0A0A9D069_ARUDO</name>
<reference evidence="5" key="2">
    <citation type="journal article" date="2015" name="Data Brief">
        <title>Shoot transcriptome of the giant reed, Arundo donax.</title>
        <authorList>
            <person name="Barrero R.A."/>
            <person name="Guerrero F.D."/>
            <person name="Moolhuijzen P."/>
            <person name="Goolsby J.A."/>
            <person name="Tidwell J."/>
            <person name="Bellgard S.E."/>
            <person name="Bellgard M.I."/>
        </authorList>
    </citation>
    <scope>NUCLEOTIDE SEQUENCE</scope>
    <source>
        <tissue evidence="5">Shoot tissue taken approximately 20 cm above the soil surface</tissue>
    </source>
</reference>
<feature type="signal peptide" evidence="3">
    <location>
        <begin position="1"/>
        <end position="23"/>
    </location>
</feature>
<comment type="similarity">
    <text evidence="1">Belongs to the peptidase S8 family.</text>
</comment>
<dbReference type="InterPro" id="IPR010259">
    <property type="entry name" value="S8pro/Inhibitor_I9"/>
</dbReference>
<keyword evidence="2 3" id="KW-0732">Signal</keyword>
<protein>
    <recommendedName>
        <fullName evidence="4">Inhibitor I9 domain-containing protein</fullName>
    </recommendedName>
</protein>
<dbReference type="Pfam" id="PF05922">
    <property type="entry name" value="Inhibitor_I9"/>
    <property type="match status" value="1"/>
</dbReference>
<evidence type="ECO:0000256" key="2">
    <source>
        <dbReference type="ARBA" id="ARBA00022729"/>
    </source>
</evidence>
<evidence type="ECO:0000259" key="4">
    <source>
        <dbReference type="Pfam" id="PF05922"/>
    </source>
</evidence>
<dbReference type="InterPro" id="IPR045051">
    <property type="entry name" value="SBT"/>
</dbReference>